<dbReference type="InterPro" id="IPR036097">
    <property type="entry name" value="HisK_dim/P_sf"/>
</dbReference>
<dbReference type="SUPFAM" id="SSF55785">
    <property type="entry name" value="PYP-like sensor domain (PAS domain)"/>
    <property type="match status" value="1"/>
</dbReference>
<keyword evidence="5" id="KW-0547">Nucleotide-binding</keyword>
<dbReference type="InterPro" id="IPR003661">
    <property type="entry name" value="HisK_dim/P_dom"/>
</dbReference>
<keyword evidence="12" id="KW-1185">Reference proteome</keyword>
<organism evidence="11 12">
    <name type="scientific">Bradyrhizobium pachyrhizi</name>
    <dbReference type="NCBI Taxonomy" id="280333"/>
    <lineage>
        <taxon>Bacteria</taxon>
        <taxon>Pseudomonadati</taxon>
        <taxon>Pseudomonadota</taxon>
        <taxon>Alphaproteobacteria</taxon>
        <taxon>Hyphomicrobiales</taxon>
        <taxon>Nitrobacteraceae</taxon>
        <taxon>Bradyrhizobium</taxon>
    </lineage>
</organism>
<dbReference type="AlphaFoldDB" id="A0A844SL77"/>
<evidence type="ECO:0000256" key="7">
    <source>
        <dbReference type="ARBA" id="ARBA00022840"/>
    </source>
</evidence>
<dbReference type="PROSITE" id="PS50109">
    <property type="entry name" value="HIS_KIN"/>
    <property type="match status" value="1"/>
</dbReference>
<dbReference type="EC" id="2.7.13.3" evidence="2"/>
<evidence type="ECO:0000256" key="8">
    <source>
        <dbReference type="ARBA" id="ARBA00023012"/>
    </source>
</evidence>
<dbReference type="InterPro" id="IPR036890">
    <property type="entry name" value="HATPase_C_sf"/>
</dbReference>
<feature type="domain" description="Histidine kinase" evidence="9">
    <location>
        <begin position="82"/>
        <end position="297"/>
    </location>
</feature>
<dbReference type="SUPFAM" id="SSF47384">
    <property type="entry name" value="Homodimeric domain of signal transducing histidine kinase"/>
    <property type="match status" value="1"/>
</dbReference>
<keyword evidence="4" id="KW-0808">Transferase</keyword>
<accession>A0A844SL77</accession>
<evidence type="ECO:0000313" key="11">
    <source>
        <dbReference type="EMBL" id="MVT67748.1"/>
    </source>
</evidence>
<comment type="catalytic activity">
    <reaction evidence="1">
        <text>ATP + protein L-histidine = ADP + protein N-phospho-L-histidine.</text>
        <dbReference type="EC" id="2.7.13.3"/>
    </reaction>
</comment>
<dbReference type="GO" id="GO:0000155">
    <property type="term" value="F:phosphorelay sensor kinase activity"/>
    <property type="evidence" value="ECO:0007669"/>
    <property type="project" value="InterPro"/>
</dbReference>
<sequence length="299" mass="33110">MRQRKDFIAEFRLLLPDGTIKWVEGTSYHVFSPRGSLAEVITTTVDVTERRRAQDEREKLRQLELDFAHMNRVSMMGELAASLSHEILHPIATARNNARAGMRFLEMNPPDLDETMEALACVVRDTDRAKDIVGRMRDHIKKAPPRKERFDLNAATNEVIILAQSVILRNGIIVQTRLADGLLSVMGDCVQLQQVLLNLILNAAEAMSSVEEGARELLISTEEDQTGALVGVRDSGPGIDPENLDRVFDAFYTTKSGGTGMGLSICRSIIHAHGGKLWAEAIEPRGAVFQFTLPADYGS</sequence>
<dbReference type="SMART" id="SM00387">
    <property type="entry name" value="HATPase_c"/>
    <property type="match status" value="1"/>
</dbReference>
<dbReference type="InterPro" id="IPR000700">
    <property type="entry name" value="PAS-assoc_C"/>
</dbReference>
<dbReference type="EMBL" id="WQNF01000015">
    <property type="protein sequence ID" value="MVT67748.1"/>
    <property type="molecule type" value="Genomic_DNA"/>
</dbReference>
<dbReference type="Gene3D" id="3.30.565.10">
    <property type="entry name" value="Histidine kinase-like ATPase, C-terminal domain"/>
    <property type="match status" value="1"/>
</dbReference>
<dbReference type="RefSeq" id="WP_157345900.1">
    <property type="nucleotide sequence ID" value="NZ_WQNF01000015.1"/>
</dbReference>
<dbReference type="Gene3D" id="2.10.70.100">
    <property type="match status" value="1"/>
</dbReference>
<feature type="domain" description="PAC" evidence="10">
    <location>
        <begin position="7"/>
        <end position="59"/>
    </location>
</feature>
<keyword evidence="6" id="KW-0418">Kinase</keyword>
<dbReference type="InterPro" id="IPR035965">
    <property type="entry name" value="PAS-like_dom_sf"/>
</dbReference>
<keyword evidence="8" id="KW-0902">Two-component regulatory system</keyword>
<dbReference type="PANTHER" id="PTHR43065">
    <property type="entry name" value="SENSOR HISTIDINE KINASE"/>
    <property type="match status" value="1"/>
</dbReference>
<reference evidence="11 12" key="1">
    <citation type="submission" date="2019-12" db="EMBL/GenBank/DDBJ databases">
        <title>Draft genome sequences Bradyrhizobium cajani AMBPC1010, Bradyrhizobium pachyrhizi AMBPC1040 and Bradyrhizobium yuanmingense ALSPC3051, three plant growth promoting strains isolated from nodules of Cajanus cajan L. in Dominican Republic.</title>
        <authorList>
            <person name="Flores-Felix J.D."/>
            <person name="Araujo J."/>
            <person name="Diaz-Alcantara C."/>
            <person name="Gonzalez-Andres F."/>
            <person name="Velazquez E."/>
        </authorList>
    </citation>
    <scope>NUCLEOTIDE SEQUENCE [LARGE SCALE GENOMIC DNA]</scope>
    <source>
        <strain evidence="11 12">1040</strain>
    </source>
</reference>
<dbReference type="Proteomes" id="UP000436468">
    <property type="component" value="Unassembled WGS sequence"/>
</dbReference>
<evidence type="ECO:0000259" key="10">
    <source>
        <dbReference type="PROSITE" id="PS50113"/>
    </source>
</evidence>
<keyword evidence="7" id="KW-0067">ATP-binding</keyword>
<evidence type="ECO:0000256" key="2">
    <source>
        <dbReference type="ARBA" id="ARBA00012438"/>
    </source>
</evidence>
<dbReference type="InterPro" id="IPR003594">
    <property type="entry name" value="HATPase_dom"/>
</dbReference>
<dbReference type="PANTHER" id="PTHR43065:SF10">
    <property type="entry name" value="PEROXIDE STRESS-ACTIVATED HISTIDINE KINASE MAK3"/>
    <property type="match status" value="1"/>
</dbReference>
<dbReference type="InterPro" id="IPR005467">
    <property type="entry name" value="His_kinase_dom"/>
</dbReference>
<evidence type="ECO:0000256" key="5">
    <source>
        <dbReference type="ARBA" id="ARBA00022741"/>
    </source>
</evidence>
<dbReference type="PROSITE" id="PS50113">
    <property type="entry name" value="PAC"/>
    <property type="match status" value="1"/>
</dbReference>
<evidence type="ECO:0000259" key="9">
    <source>
        <dbReference type="PROSITE" id="PS50109"/>
    </source>
</evidence>
<dbReference type="PRINTS" id="PR00344">
    <property type="entry name" value="BCTRLSENSOR"/>
</dbReference>
<proteinExistence type="predicted"/>
<protein>
    <recommendedName>
        <fullName evidence="2">histidine kinase</fullName>
        <ecNumber evidence="2">2.7.13.3</ecNumber>
    </recommendedName>
</protein>
<evidence type="ECO:0000313" key="12">
    <source>
        <dbReference type="Proteomes" id="UP000436468"/>
    </source>
</evidence>
<evidence type="ECO:0000256" key="3">
    <source>
        <dbReference type="ARBA" id="ARBA00022553"/>
    </source>
</evidence>
<name>A0A844SL77_9BRAD</name>
<dbReference type="Pfam" id="PF02518">
    <property type="entry name" value="HATPase_c"/>
    <property type="match status" value="1"/>
</dbReference>
<evidence type="ECO:0000256" key="6">
    <source>
        <dbReference type="ARBA" id="ARBA00022777"/>
    </source>
</evidence>
<evidence type="ECO:0000256" key="1">
    <source>
        <dbReference type="ARBA" id="ARBA00000085"/>
    </source>
</evidence>
<dbReference type="SUPFAM" id="SSF55874">
    <property type="entry name" value="ATPase domain of HSP90 chaperone/DNA topoisomerase II/histidine kinase"/>
    <property type="match status" value="1"/>
</dbReference>
<dbReference type="CDD" id="cd00082">
    <property type="entry name" value="HisKA"/>
    <property type="match status" value="1"/>
</dbReference>
<gene>
    <name evidence="11" type="ORF">GPL21_21860</name>
</gene>
<keyword evidence="3" id="KW-0597">Phosphoprotein</keyword>
<dbReference type="InterPro" id="IPR004358">
    <property type="entry name" value="Sig_transdc_His_kin-like_C"/>
</dbReference>
<dbReference type="Gene3D" id="1.10.287.130">
    <property type="match status" value="1"/>
</dbReference>
<dbReference type="GO" id="GO:0005524">
    <property type="term" value="F:ATP binding"/>
    <property type="evidence" value="ECO:0007669"/>
    <property type="project" value="UniProtKB-KW"/>
</dbReference>
<dbReference type="SMART" id="SM00388">
    <property type="entry name" value="HisKA"/>
    <property type="match status" value="1"/>
</dbReference>
<comment type="caution">
    <text evidence="11">The sequence shown here is derived from an EMBL/GenBank/DDBJ whole genome shotgun (WGS) entry which is preliminary data.</text>
</comment>
<evidence type="ECO:0000256" key="4">
    <source>
        <dbReference type="ARBA" id="ARBA00022679"/>
    </source>
</evidence>